<protein>
    <submittedName>
        <fullName evidence="1">Uncharacterized protein</fullName>
    </submittedName>
</protein>
<evidence type="ECO:0000313" key="1">
    <source>
        <dbReference type="EMBL" id="KAK3057747.1"/>
    </source>
</evidence>
<gene>
    <name evidence="1" type="ORF">LTS18_011426</name>
</gene>
<sequence length="178" mass="19874">MGRRVDFSLGMSSISASDLTGDVYEDRERPKIPIHIQSPSRHSQDRLSTSRSRGSQDAARSTSISDPRPGNMRRVGTDTSEARMRTNHRNRFFSRNRGGNDEAAMMESGMADIPEARDSPDNGSARLDPRSGLISPMAVKHGNENEQPSAAGALADDERIRPIQKAKTDMFEMRRFRR</sequence>
<accession>A0ACC3CYH4</accession>
<organism evidence="1 2">
    <name type="scientific">Coniosporium uncinatum</name>
    <dbReference type="NCBI Taxonomy" id="93489"/>
    <lineage>
        <taxon>Eukaryota</taxon>
        <taxon>Fungi</taxon>
        <taxon>Dikarya</taxon>
        <taxon>Ascomycota</taxon>
        <taxon>Pezizomycotina</taxon>
        <taxon>Dothideomycetes</taxon>
        <taxon>Dothideomycetes incertae sedis</taxon>
        <taxon>Coniosporium</taxon>
    </lineage>
</organism>
<proteinExistence type="predicted"/>
<keyword evidence="2" id="KW-1185">Reference proteome</keyword>
<dbReference type="EMBL" id="JAWDJW010009637">
    <property type="protein sequence ID" value="KAK3057747.1"/>
    <property type="molecule type" value="Genomic_DNA"/>
</dbReference>
<comment type="caution">
    <text evidence="1">The sequence shown here is derived from an EMBL/GenBank/DDBJ whole genome shotgun (WGS) entry which is preliminary data.</text>
</comment>
<dbReference type="Proteomes" id="UP001186974">
    <property type="component" value="Unassembled WGS sequence"/>
</dbReference>
<name>A0ACC3CYH4_9PEZI</name>
<evidence type="ECO:0000313" key="2">
    <source>
        <dbReference type="Proteomes" id="UP001186974"/>
    </source>
</evidence>
<reference evidence="1" key="1">
    <citation type="submission" date="2024-09" db="EMBL/GenBank/DDBJ databases">
        <title>Black Yeasts Isolated from many extreme environments.</title>
        <authorList>
            <person name="Coleine C."/>
            <person name="Stajich J.E."/>
            <person name="Selbmann L."/>
        </authorList>
    </citation>
    <scope>NUCLEOTIDE SEQUENCE</scope>
    <source>
        <strain evidence="1">CCFEE 5737</strain>
    </source>
</reference>